<dbReference type="EMBL" id="JAHUTI010002508">
    <property type="protein sequence ID" value="MED6233418.1"/>
    <property type="molecule type" value="Genomic_DNA"/>
</dbReference>
<sequence length="222" mass="24407">MEESTFSTLHLIHVCGMAQLYLFSFSGVIYVLISQLYCSNFRCVLVVSACAFLHASCHSSNEISVSKFPLQASSLVTDVYSVYTQKPFQKMFISFSSSGMDFSMFLRNMTTSSPKRAKQCSCCPIGIPEIFGFVLIAIASGSITKRNSSGDNGSTCWQPLCIYISLEMLRLVIISVCSGIMESEFETFFLGCQPGLSSDIFILQSKTPHKGKKAKTCSSPET</sequence>
<feature type="transmembrane region" description="Helical" evidence="1">
    <location>
        <begin position="12"/>
        <end position="33"/>
    </location>
</feature>
<keyword evidence="1" id="KW-1133">Transmembrane helix</keyword>
<comment type="caution">
    <text evidence="2">The sequence shown here is derived from an EMBL/GenBank/DDBJ whole genome shotgun (WGS) entry which is preliminary data.</text>
</comment>
<dbReference type="Proteomes" id="UP001345963">
    <property type="component" value="Unassembled WGS sequence"/>
</dbReference>
<evidence type="ECO:0000313" key="3">
    <source>
        <dbReference type="Proteomes" id="UP001345963"/>
    </source>
</evidence>
<keyword evidence="1" id="KW-0812">Transmembrane</keyword>
<keyword evidence="1" id="KW-0472">Membrane</keyword>
<evidence type="ECO:0000256" key="1">
    <source>
        <dbReference type="SAM" id="Phobius"/>
    </source>
</evidence>
<organism evidence="2 3">
    <name type="scientific">Ataeniobius toweri</name>
    <dbReference type="NCBI Taxonomy" id="208326"/>
    <lineage>
        <taxon>Eukaryota</taxon>
        <taxon>Metazoa</taxon>
        <taxon>Chordata</taxon>
        <taxon>Craniata</taxon>
        <taxon>Vertebrata</taxon>
        <taxon>Euteleostomi</taxon>
        <taxon>Actinopterygii</taxon>
        <taxon>Neopterygii</taxon>
        <taxon>Teleostei</taxon>
        <taxon>Neoteleostei</taxon>
        <taxon>Acanthomorphata</taxon>
        <taxon>Ovalentaria</taxon>
        <taxon>Atherinomorphae</taxon>
        <taxon>Cyprinodontiformes</taxon>
        <taxon>Goodeidae</taxon>
        <taxon>Ataeniobius</taxon>
    </lineage>
</organism>
<protein>
    <submittedName>
        <fullName evidence="2">Uncharacterized protein</fullName>
    </submittedName>
</protein>
<reference evidence="2 3" key="1">
    <citation type="submission" date="2021-07" db="EMBL/GenBank/DDBJ databases">
        <authorList>
            <person name="Palmer J.M."/>
        </authorList>
    </citation>
    <scope>NUCLEOTIDE SEQUENCE [LARGE SCALE GENOMIC DNA]</scope>
    <source>
        <strain evidence="2 3">AT_MEX2019</strain>
        <tissue evidence="2">Muscle</tissue>
    </source>
</reference>
<proteinExistence type="predicted"/>
<accession>A0ABU7A647</accession>
<evidence type="ECO:0000313" key="2">
    <source>
        <dbReference type="EMBL" id="MED6233418.1"/>
    </source>
</evidence>
<gene>
    <name evidence="2" type="ORF">ATANTOWER_011597</name>
</gene>
<name>A0ABU7A647_9TELE</name>
<keyword evidence="3" id="KW-1185">Reference proteome</keyword>